<name>A0AAN9Z805_9ORTH</name>
<gene>
    <name evidence="3" type="ORF">R5R35_001416</name>
</gene>
<sequence length="387" mass="45065">MFVLKSFSPLTRNLPSTIMKKVVFYFPTVILIYHKDARRAFANSTNSKEYLKYYAILGVSTSSDQETVRKAFLDLVKKYHPDSGSSQASEDKFHEIETAYRKLQEKFAADRWNVDEGIGEYGLYYKEKNNTKDYDIKHTAPQHRQYLSYEGYGIGTPQQREKQYQRKRALTAAQNVYNHRMSKIPAGDEQMLILKDKKEAKKIKTRSEMERLVEDLIQESMARGDFNNLSGSGKPLKRQNINPYVDFVTHKMNEVLIDNGFVPEWITLQKDVTQEINNLRDLLAQKRTLLGPEPLTSKEKSIWEKELKDIHERVVQLNRKINSFNLQVPLLNKQMIFFQLEQEAANILKSGKTKLDVPVATEPAEKNENTKNDTLVGFFEMFLFRKN</sequence>
<evidence type="ECO:0000313" key="3">
    <source>
        <dbReference type="EMBL" id="KAK7866202.1"/>
    </source>
</evidence>
<reference evidence="3 4" key="1">
    <citation type="submission" date="2024-03" db="EMBL/GenBank/DDBJ databases">
        <title>The genome assembly and annotation of the cricket Gryllus longicercus Weissman &amp; Gray.</title>
        <authorList>
            <person name="Szrajer S."/>
            <person name="Gray D."/>
            <person name="Ylla G."/>
        </authorList>
    </citation>
    <scope>NUCLEOTIDE SEQUENCE [LARGE SCALE GENOMIC DNA]</scope>
    <source>
        <strain evidence="3">DAG 2021-001</strain>
        <tissue evidence="3">Whole body minus gut</tissue>
    </source>
</reference>
<organism evidence="3 4">
    <name type="scientific">Gryllus longicercus</name>
    <dbReference type="NCBI Taxonomy" id="2509291"/>
    <lineage>
        <taxon>Eukaryota</taxon>
        <taxon>Metazoa</taxon>
        <taxon>Ecdysozoa</taxon>
        <taxon>Arthropoda</taxon>
        <taxon>Hexapoda</taxon>
        <taxon>Insecta</taxon>
        <taxon>Pterygota</taxon>
        <taxon>Neoptera</taxon>
        <taxon>Polyneoptera</taxon>
        <taxon>Orthoptera</taxon>
        <taxon>Ensifera</taxon>
        <taxon>Gryllidea</taxon>
        <taxon>Grylloidea</taxon>
        <taxon>Gryllidae</taxon>
        <taxon>Gryllinae</taxon>
        <taxon>Gryllus</taxon>
    </lineage>
</organism>
<accession>A0AAN9Z805</accession>
<dbReference type="PRINTS" id="PR00625">
    <property type="entry name" value="JDOMAIN"/>
</dbReference>
<dbReference type="InterPro" id="IPR036869">
    <property type="entry name" value="J_dom_sf"/>
</dbReference>
<dbReference type="CDD" id="cd06257">
    <property type="entry name" value="DnaJ"/>
    <property type="match status" value="1"/>
</dbReference>
<evidence type="ECO:0000313" key="4">
    <source>
        <dbReference type="Proteomes" id="UP001378592"/>
    </source>
</evidence>
<comment type="caution">
    <text evidence="3">The sequence shown here is derived from an EMBL/GenBank/DDBJ whole genome shotgun (WGS) entry which is preliminary data.</text>
</comment>
<evidence type="ECO:0000259" key="2">
    <source>
        <dbReference type="PROSITE" id="PS50076"/>
    </source>
</evidence>
<keyword evidence="4" id="KW-1185">Reference proteome</keyword>
<dbReference type="PANTHER" id="PTHR39158">
    <property type="entry name" value="OS08G0560600 PROTEIN"/>
    <property type="match status" value="1"/>
</dbReference>
<dbReference type="InterPro" id="IPR052573">
    <property type="entry name" value="DnaJ_C_subfamily_28"/>
</dbReference>
<feature type="domain" description="J" evidence="2">
    <location>
        <begin position="52"/>
        <end position="122"/>
    </location>
</feature>
<dbReference type="SUPFAM" id="SSF46565">
    <property type="entry name" value="Chaperone J-domain"/>
    <property type="match status" value="1"/>
</dbReference>
<dbReference type="PROSITE" id="PS50076">
    <property type="entry name" value="DNAJ_2"/>
    <property type="match status" value="1"/>
</dbReference>
<dbReference type="EMBL" id="JAZDUA010000153">
    <property type="protein sequence ID" value="KAK7866202.1"/>
    <property type="molecule type" value="Genomic_DNA"/>
</dbReference>
<dbReference type="Pfam" id="PF00226">
    <property type="entry name" value="DnaJ"/>
    <property type="match status" value="1"/>
</dbReference>
<dbReference type="Pfam" id="PF09350">
    <property type="entry name" value="DJC28_CD"/>
    <property type="match status" value="1"/>
</dbReference>
<dbReference type="InterPro" id="IPR001623">
    <property type="entry name" value="DnaJ_domain"/>
</dbReference>
<proteinExistence type="predicted"/>
<dbReference type="AlphaFoldDB" id="A0AAN9Z805"/>
<dbReference type="Gene3D" id="1.10.287.110">
    <property type="entry name" value="DnaJ domain"/>
    <property type="match status" value="1"/>
</dbReference>
<dbReference type="SMART" id="SM00271">
    <property type="entry name" value="DnaJ"/>
    <property type="match status" value="1"/>
</dbReference>
<dbReference type="InterPro" id="IPR018961">
    <property type="entry name" value="DnaJ_homolog_subfam-C_membr-28"/>
</dbReference>
<keyword evidence="1" id="KW-0175">Coiled coil</keyword>
<protein>
    <recommendedName>
        <fullName evidence="2">J domain-containing protein</fullName>
    </recommendedName>
</protein>
<evidence type="ECO:0000256" key="1">
    <source>
        <dbReference type="SAM" id="Coils"/>
    </source>
</evidence>
<dbReference type="Proteomes" id="UP001378592">
    <property type="component" value="Unassembled WGS sequence"/>
</dbReference>
<feature type="coiled-coil region" evidence="1">
    <location>
        <begin position="300"/>
        <end position="327"/>
    </location>
</feature>
<dbReference type="PANTHER" id="PTHR39158:SF1">
    <property type="entry name" value="DNAJ HOMOLOG SUBFAMILY C MEMBER 28"/>
    <property type="match status" value="1"/>
</dbReference>